<dbReference type="PANTHER" id="PTHR19431">
    <property type="entry name" value="60S RIBOSOMAL PROTEIN L4"/>
    <property type="match status" value="1"/>
</dbReference>
<protein>
    <submittedName>
        <fullName evidence="4">Uncharacterized protein</fullName>
    </submittedName>
</protein>
<dbReference type="AlphaFoldDB" id="A0A7J8FS07"/>
<accession>A0A7J8FS07</accession>
<reference evidence="4 5" key="1">
    <citation type="journal article" date="2020" name="Nature">
        <title>Six reference-quality genomes reveal evolution of bat adaptations.</title>
        <authorList>
            <person name="Jebb D."/>
            <person name="Huang Z."/>
            <person name="Pippel M."/>
            <person name="Hughes G.M."/>
            <person name="Lavrichenko K."/>
            <person name="Devanna P."/>
            <person name="Winkler S."/>
            <person name="Jermiin L.S."/>
            <person name="Skirmuntt E.C."/>
            <person name="Katzourakis A."/>
            <person name="Burkitt-Gray L."/>
            <person name="Ray D.A."/>
            <person name="Sullivan K.A.M."/>
            <person name="Roscito J.G."/>
            <person name="Kirilenko B.M."/>
            <person name="Davalos L.M."/>
            <person name="Corthals A.P."/>
            <person name="Power M.L."/>
            <person name="Jones G."/>
            <person name="Ransome R.D."/>
            <person name="Dechmann D.K.N."/>
            <person name="Locatelli A.G."/>
            <person name="Puechmaille S.J."/>
            <person name="Fedrigo O."/>
            <person name="Jarvis E.D."/>
            <person name="Hiller M."/>
            <person name="Vernes S.C."/>
            <person name="Myers E.W."/>
            <person name="Teeling E.C."/>
        </authorList>
    </citation>
    <scope>NUCLEOTIDE SEQUENCE [LARGE SCALE GENOMIC DNA]</scope>
    <source>
        <strain evidence="4">MMolMol1</strain>
        <tissue evidence="4">Muscle</tissue>
    </source>
</reference>
<evidence type="ECO:0000256" key="1">
    <source>
        <dbReference type="ARBA" id="ARBA00010528"/>
    </source>
</evidence>
<dbReference type="GO" id="GO:0005840">
    <property type="term" value="C:ribosome"/>
    <property type="evidence" value="ECO:0007669"/>
    <property type="project" value="UniProtKB-KW"/>
</dbReference>
<proteinExistence type="inferred from homology"/>
<dbReference type="EMBL" id="JACASF010000011">
    <property type="protein sequence ID" value="KAF6450534.1"/>
    <property type="molecule type" value="Genomic_DNA"/>
</dbReference>
<dbReference type="Proteomes" id="UP000550707">
    <property type="component" value="Unassembled WGS sequence"/>
</dbReference>
<comment type="similarity">
    <text evidence="1">Belongs to the universal ribosomal protein uL4 family.</text>
</comment>
<name>A0A7J8FS07_MOLMO</name>
<keyword evidence="3" id="KW-0687">Ribonucleoprotein</keyword>
<evidence type="ECO:0000256" key="2">
    <source>
        <dbReference type="ARBA" id="ARBA00022980"/>
    </source>
</evidence>
<evidence type="ECO:0000313" key="4">
    <source>
        <dbReference type="EMBL" id="KAF6450534.1"/>
    </source>
</evidence>
<sequence length="227" mass="25279">MLTRHYGDCFATYTNIESVFSCGAMGFRGVWPSPRHGVCPSTEHQCALKRGTIWQKCHLACCIQGSHSLRYCELCSHRLMQKQQAALVNWQVIKPLLSLGVLAEQWLKSPEFKVVGLIILAKVLLKICAMETACLHQPKYVPLAPWSEHNTAATCHQLCPGCLSSPVLAMSKGHRIEEVPELLLVVEVKVEGYKKAKEAVLLLEKLKAWTDNNRSMLLSTGELVGVK</sequence>
<dbReference type="InterPro" id="IPR023574">
    <property type="entry name" value="Ribosomal_uL4_dom_sf"/>
</dbReference>
<evidence type="ECO:0000256" key="3">
    <source>
        <dbReference type="ARBA" id="ARBA00023274"/>
    </source>
</evidence>
<dbReference type="InParanoid" id="A0A7J8FS07"/>
<evidence type="ECO:0000313" key="5">
    <source>
        <dbReference type="Proteomes" id="UP000550707"/>
    </source>
</evidence>
<dbReference type="InterPro" id="IPR045240">
    <property type="entry name" value="Ribosomal_uL4_euk/arch"/>
</dbReference>
<dbReference type="GO" id="GO:0003735">
    <property type="term" value="F:structural constituent of ribosome"/>
    <property type="evidence" value="ECO:0007669"/>
    <property type="project" value="InterPro"/>
</dbReference>
<dbReference type="GO" id="GO:1990904">
    <property type="term" value="C:ribonucleoprotein complex"/>
    <property type="evidence" value="ECO:0007669"/>
    <property type="project" value="UniProtKB-KW"/>
</dbReference>
<organism evidence="4 5">
    <name type="scientific">Molossus molossus</name>
    <name type="common">Pallas' mastiff bat</name>
    <name type="synonym">Vespertilio molossus</name>
    <dbReference type="NCBI Taxonomy" id="27622"/>
    <lineage>
        <taxon>Eukaryota</taxon>
        <taxon>Metazoa</taxon>
        <taxon>Chordata</taxon>
        <taxon>Craniata</taxon>
        <taxon>Vertebrata</taxon>
        <taxon>Euteleostomi</taxon>
        <taxon>Mammalia</taxon>
        <taxon>Eutheria</taxon>
        <taxon>Laurasiatheria</taxon>
        <taxon>Chiroptera</taxon>
        <taxon>Yangochiroptera</taxon>
        <taxon>Molossidae</taxon>
        <taxon>Molossus</taxon>
    </lineage>
</organism>
<dbReference type="GO" id="GO:0006412">
    <property type="term" value="P:translation"/>
    <property type="evidence" value="ECO:0007669"/>
    <property type="project" value="InterPro"/>
</dbReference>
<keyword evidence="2" id="KW-0689">Ribosomal protein</keyword>
<keyword evidence="5" id="KW-1185">Reference proteome</keyword>
<comment type="caution">
    <text evidence="4">The sequence shown here is derived from an EMBL/GenBank/DDBJ whole genome shotgun (WGS) entry which is preliminary data.</text>
</comment>
<gene>
    <name evidence="4" type="ORF">HJG59_008402</name>
</gene>
<dbReference type="Gene3D" id="3.40.1370.10">
    <property type="match status" value="1"/>
</dbReference>